<evidence type="ECO:0000313" key="5">
    <source>
        <dbReference type="Proteomes" id="UP001205920"/>
    </source>
</evidence>
<proteinExistence type="predicted"/>
<evidence type="ECO:0000256" key="3">
    <source>
        <dbReference type="SAM" id="SignalP"/>
    </source>
</evidence>
<keyword evidence="2" id="KW-0472">Membrane</keyword>
<dbReference type="RefSeq" id="WP_071573084.1">
    <property type="nucleotide sequence ID" value="NZ_JAEUWV010000006.1"/>
</dbReference>
<gene>
    <name evidence="4" type="ORF">JMN37_05760</name>
</gene>
<dbReference type="InterPro" id="IPR024079">
    <property type="entry name" value="MetalloPept_cat_dom_sf"/>
</dbReference>
<feature type="transmembrane region" description="Helical" evidence="2">
    <location>
        <begin position="791"/>
        <end position="813"/>
    </location>
</feature>
<feature type="region of interest" description="Disordered" evidence="1">
    <location>
        <begin position="730"/>
        <end position="786"/>
    </location>
</feature>
<keyword evidence="3" id="KW-0732">Signal</keyword>
<feature type="signal peptide" evidence="3">
    <location>
        <begin position="1"/>
        <end position="31"/>
    </location>
</feature>
<accession>A0AAW5HYD1</accession>
<evidence type="ECO:0000256" key="1">
    <source>
        <dbReference type="SAM" id="MobiDB-lite"/>
    </source>
</evidence>
<sequence>MTGKTSKQRIAAILAGVSVAAGIVVAPHADAAITPGSFAIGVNRDSDSGNFRVDVNKARVSWMYFNHPEGTTRLLQNAFYIDGAVNGSPMSYVGNATEVVEAKPVGNTDRVVLRHTDPNSGVEMTRTFIVGDDSIQVTVQLRNTTGQAANMRVEMASGIIDRDFQVTGVPRGDGYHVDVSNAYKLNIDFMGATSKGKGEQRHDAINGGTGDDAHFVAGVWEQDVPADGTLRATTAITLDVAQGTIDTDGDGFPDEWEENGFTDENGKVFPLHKWGADPKKVDLFLQLNWMKSEWETKKCSEQRKYAPTEEDFRKFLDCSEANTNVYRPSRQTLNDLVDAFAQQNINLHIDAGDYYNPMRLEHPQGGPTEDFTPYYFEGKVPGIKMLEDRDRLLNGRQTVFRVGVIGDQQTRTNFSSGNALIGDGAFYVAKNRMMTSQDQLRNTILHEFGHNLGLTHSGPLADTSRPISDYVPGYLSVMNYLYQFTDFRYSNERSRPTGKLPKACQTVQCYTGDYDIDPDWPNLAFIGGQIGRANGTTGTPGHDDHDHEHADDEPTVRELEVYSAEFNNGKAGLRVRTEEGAGNMIIANRTDSKVAMEIANLGIDIHKFRLQATYPGGRYEQEYTIEGALSDESKLPISVPITNTAGYTGSTMPITFRVFNQDNDIVADDTIEFSVLNYNGEDTAKLIKELRKKNSDLLKKAEQTVGKVEGGAGPRPTKPLATQANAVIPTRAGQAPVTSLNAAPSGTYDAPAPARPAKPTTRPTAHPAPAPSTSQQHNPGKGGETGGLSGGAIAGIVVGLLALLGIAAAAVGLGGF</sequence>
<name>A0AAW5HYD1_9CORY</name>
<dbReference type="AlphaFoldDB" id="A0AAW5HYD1"/>
<dbReference type="Gene3D" id="3.40.390.10">
    <property type="entry name" value="Collagenase (Catalytic Domain)"/>
    <property type="match status" value="1"/>
</dbReference>
<organism evidence="4 5">
    <name type="scientific">Corynebacterium lipophilum</name>
    <dbReference type="NCBI Taxonomy" id="2804918"/>
    <lineage>
        <taxon>Bacteria</taxon>
        <taxon>Bacillati</taxon>
        <taxon>Actinomycetota</taxon>
        <taxon>Actinomycetes</taxon>
        <taxon>Mycobacteriales</taxon>
        <taxon>Corynebacteriaceae</taxon>
        <taxon>Corynebacterium</taxon>
    </lineage>
</organism>
<evidence type="ECO:0000313" key="4">
    <source>
        <dbReference type="EMBL" id="MCO6394482.1"/>
    </source>
</evidence>
<feature type="compositionally biased region" description="Low complexity" evidence="1">
    <location>
        <begin position="750"/>
        <end position="767"/>
    </location>
</feature>
<feature type="chain" id="PRO_5043913332" evidence="3">
    <location>
        <begin position="32"/>
        <end position="816"/>
    </location>
</feature>
<keyword evidence="2" id="KW-1133">Transmembrane helix</keyword>
<dbReference type="Proteomes" id="UP001205920">
    <property type="component" value="Unassembled WGS sequence"/>
</dbReference>
<comment type="caution">
    <text evidence="4">The sequence shown here is derived from an EMBL/GenBank/DDBJ whole genome shotgun (WGS) entry which is preliminary data.</text>
</comment>
<evidence type="ECO:0000256" key="2">
    <source>
        <dbReference type="SAM" id="Phobius"/>
    </source>
</evidence>
<keyword evidence="2" id="KW-0812">Transmembrane</keyword>
<keyword evidence="5" id="KW-1185">Reference proteome</keyword>
<dbReference type="EMBL" id="JAEUWV010000006">
    <property type="protein sequence ID" value="MCO6394482.1"/>
    <property type="molecule type" value="Genomic_DNA"/>
</dbReference>
<protein>
    <submittedName>
        <fullName evidence="4">Uncharacterized protein</fullName>
    </submittedName>
</protein>
<dbReference type="GO" id="GO:0008237">
    <property type="term" value="F:metallopeptidase activity"/>
    <property type="evidence" value="ECO:0007669"/>
    <property type="project" value="InterPro"/>
</dbReference>
<reference evidence="4 5" key="1">
    <citation type="submission" date="2021-01" db="EMBL/GenBank/DDBJ databases">
        <title>Identification and Characterization of Corynebacterium sp.</title>
        <authorList>
            <person name="Luo Q."/>
            <person name="Qu P."/>
            <person name="Chen Q."/>
        </authorList>
    </citation>
    <scope>NUCLEOTIDE SEQUENCE [LARGE SCALE GENOMIC DNA]</scope>
    <source>
        <strain evidence="4 5">MC-18</strain>
    </source>
</reference>
<dbReference type="SUPFAM" id="SSF55486">
    <property type="entry name" value="Metalloproteases ('zincins'), catalytic domain"/>
    <property type="match status" value="1"/>
</dbReference>